<feature type="transmembrane region" description="Helical" evidence="3">
    <location>
        <begin position="273"/>
        <end position="292"/>
    </location>
</feature>
<protein>
    <recommendedName>
        <fullName evidence="4">EamA domain-containing protein</fullName>
    </recommendedName>
</protein>
<evidence type="ECO:0000313" key="5">
    <source>
        <dbReference type="EMBL" id="BCJ88388.1"/>
    </source>
</evidence>
<evidence type="ECO:0000259" key="4">
    <source>
        <dbReference type="Pfam" id="PF00892"/>
    </source>
</evidence>
<keyword evidence="6" id="KW-1185">Reference proteome</keyword>
<dbReference type="KEGG" id="eff:skT53_33730"/>
<feature type="transmembrane region" description="Helical" evidence="3">
    <location>
        <begin position="299"/>
        <end position="319"/>
    </location>
</feature>
<feature type="transmembrane region" description="Helical" evidence="3">
    <location>
        <begin position="245"/>
        <end position="267"/>
    </location>
</feature>
<name>A0A7I8DDW2_9BACL</name>
<evidence type="ECO:0000313" key="6">
    <source>
        <dbReference type="Proteomes" id="UP000593802"/>
    </source>
</evidence>
<dbReference type="InterPro" id="IPR037185">
    <property type="entry name" value="EmrE-like"/>
</dbReference>
<feature type="transmembrane region" description="Helical" evidence="3">
    <location>
        <begin position="30"/>
        <end position="54"/>
    </location>
</feature>
<dbReference type="EMBL" id="AP023366">
    <property type="protein sequence ID" value="BCJ88388.1"/>
    <property type="molecule type" value="Genomic_DNA"/>
</dbReference>
<feature type="transmembrane region" description="Helical" evidence="3">
    <location>
        <begin position="205"/>
        <end position="225"/>
    </location>
</feature>
<dbReference type="GO" id="GO:0016020">
    <property type="term" value="C:membrane"/>
    <property type="evidence" value="ECO:0007669"/>
    <property type="project" value="InterPro"/>
</dbReference>
<feature type="transmembrane region" description="Helical" evidence="3">
    <location>
        <begin position="66"/>
        <end position="85"/>
    </location>
</feature>
<keyword evidence="3" id="KW-0472">Membrane</keyword>
<dbReference type="Proteomes" id="UP000593802">
    <property type="component" value="Chromosome"/>
</dbReference>
<evidence type="ECO:0000256" key="2">
    <source>
        <dbReference type="ARBA" id="ARBA00007362"/>
    </source>
</evidence>
<accession>A0A7I8DDW2</accession>
<proteinExistence type="inferred from homology"/>
<dbReference type="AlphaFoldDB" id="A0A7I8DDW2"/>
<reference evidence="5 6" key="1">
    <citation type="submission" date="2020-08" db="EMBL/GenBank/DDBJ databases">
        <title>Complete Genome Sequence of Effusibacillus dendaii Strain skT53, Isolated from Farmland soil.</title>
        <authorList>
            <person name="Konishi T."/>
            <person name="Kawasaki H."/>
        </authorList>
    </citation>
    <scope>NUCLEOTIDE SEQUENCE [LARGE SCALE GENOMIC DNA]</scope>
    <source>
        <strain evidence="6">skT53</strain>
    </source>
</reference>
<keyword evidence="3" id="KW-0812">Transmembrane</keyword>
<feature type="transmembrane region" description="Helical" evidence="3">
    <location>
        <begin position="174"/>
        <end position="193"/>
    </location>
</feature>
<feature type="transmembrane region" description="Helical" evidence="3">
    <location>
        <begin position="105"/>
        <end position="137"/>
    </location>
</feature>
<sequence>MGELLAILALVLFSSNIILTKVAASRLSLNLGFLISVSVNVLFSALILLVQFLFRPDQINWNTIGFLLFLLSGFFNTYLGRWFFFDSIDKLGPAKASAFQISNPLFTVLIACVFLGERLTLLDGIAILTVLAGLFLISYVPRAFAKKEVAATDQHIMDLEPEARQPGTISRKKTVLMQSGIFLALSSTFSYAVGNVLRGAAIHDWNQPILGALLGAVSGLALHFLTNSGTRTIWRDVKRADRKGLVMYIVSGMMTISAQICVIASMWYIPVSLANLITMSTPLLVTPMSYFLLKNQEGLTVRTVSGIGLVLIGITAIVLM</sequence>
<dbReference type="InterPro" id="IPR000620">
    <property type="entry name" value="EamA_dom"/>
</dbReference>
<evidence type="ECO:0000256" key="1">
    <source>
        <dbReference type="ARBA" id="ARBA00004127"/>
    </source>
</evidence>
<dbReference type="PANTHER" id="PTHR22911">
    <property type="entry name" value="ACYL-MALONYL CONDENSING ENZYME-RELATED"/>
    <property type="match status" value="1"/>
</dbReference>
<comment type="subcellular location">
    <subcellularLocation>
        <location evidence="1">Endomembrane system</location>
        <topology evidence="1">Multi-pass membrane protein</topology>
    </subcellularLocation>
</comment>
<organism evidence="5 6">
    <name type="scientific">Effusibacillus dendaii</name>
    <dbReference type="NCBI Taxonomy" id="2743772"/>
    <lineage>
        <taxon>Bacteria</taxon>
        <taxon>Bacillati</taxon>
        <taxon>Bacillota</taxon>
        <taxon>Bacilli</taxon>
        <taxon>Bacillales</taxon>
        <taxon>Alicyclobacillaceae</taxon>
        <taxon>Effusibacillus</taxon>
    </lineage>
</organism>
<feature type="domain" description="EamA" evidence="4">
    <location>
        <begin position="1"/>
        <end position="138"/>
    </location>
</feature>
<feature type="domain" description="EamA" evidence="4">
    <location>
        <begin position="179"/>
        <end position="318"/>
    </location>
</feature>
<keyword evidence="3" id="KW-1133">Transmembrane helix</keyword>
<dbReference type="RefSeq" id="WP_200759006.1">
    <property type="nucleotide sequence ID" value="NZ_AP023366.1"/>
</dbReference>
<dbReference type="Pfam" id="PF00892">
    <property type="entry name" value="EamA"/>
    <property type="match status" value="2"/>
</dbReference>
<comment type="similarity">
    <text evidence="2">Belongs to the EamA transporter family.</text>
</comment>
<gene>
    <name evidence="5" type="ORF">skT53_33730</name>
</gene>
<evidence type="ECO:0000256" key="3">
    <source>
        <dbReference type="SAM" id="Phobius"/>
    </source>
</evidence>
<dbReference type="SUPFAM" id="SSF103481">
    <property type="entry name" value="Multidrug resistance efflux transporter EmrE"/>
    <property type="match status" value="2"/>
</dbReference>